<evidence type="ECO:0000256" key="6">
    <source>
        <dbReference type="ARBA" id="ARBA00023040"/>
    </source>
</evidence>
<dbReference type="InterPro" id="IPR017452">
    <property type="entry name" value="GPCR_Rhodpsn_7TM"/>
</dbReference>
<feature type="region of interest" description="Disordered" evidence="11">
    <location>
        <begin position="484"/>
        <end position="529"/>
    </location>
</feature>
<feature type="compositionally biased region" description="Polar residues" evidence="11">
    <location>
        <begin position="957"/>
        <end position="967"/>
    </location>
</feature>
<dbReference type="PROSITE" id="PS00237">
    <property type="entry name" value="G_PROTEIN_RECEP_F1_1"/>
    <property type="match status" value="1"/>
</dbReference>
<evidence type="ECO:0000256" key="10">
    <source>
        <dbReference type="RuleBase" id="RU000688"/>
    </source>
</evidence>
<comment type="similarity">
    <text evidence="2 10">Belongs to the G-protein coupled receptor 1 family.</text>
</comment>
<keyword evidence="6 10" id="KW-0297">G-protein coupled receptor</keyword>
<dbReference type="Proteomes" id="UP001142055">
    <property type="component" value="Chromosome 4"/>
</dbReference>
<keyword evidence="7 12" id="KW-0472">Membrane</keyword>
<feature type="region of interest" description="Disordered" evidence="11">
    <location>
        <begin position="218"/>
        <end position="253"/>
    </location>
</feature>
<evidence type="ECO:0000313" key="14">
    <source>
        <dbReference type="EMBL" id="KAJ6215561.1"/>
    </source>
</evidence>
<feature type="transmembrane region" description="Helical" evidence="12">
    <location>
        <begin position="277"/>
        <end position="301"/>
    </location>
</feature>
<dbReference type="GO" id="GO:0030425">
    <property type="term" value="C:dendrite"/>
    <property type="evidence" value="ECO:0007669"/>
    <property type="project" value="TreeGrafter"/>
</dbReference>
<feature type="compositionally biased region" description="Acidic residues" evidence="11">
    <location>
        <begin position="218"/>
        <end position="239"/>
    </location>
</feature>
<feature type="compositionally biased region" description="Polar residues" evidence="11">
    <location>
        <begin position="1047"/>
        <end position="1056"/>
    </location>
</feature>
<proteinExistence type="inferred from homology"/>
<keyword evidence="15" id="KW-1185">Reference proteome</keyword>
<feature type="compositionally biased region" description="Basic and acidic residues" evidence="11">
    <location>
        <begin position="507"/>
        <end position="527"/>
    </location>
</feature>
<keyword evidence="8 10" id="KW-0675">Receptor</keyword>
<dbReference type="GO" id="GO:0007197">
    <property type="term" value="P:adenylate cyclase-inhibiting G protein-coupled acetylcholine receptor signaling pathway"/>
    <property type="evidence" value="ECO:0007669"/>
    <property type="project" value="TreeGrafter"/>
</dbReference>
<dbReference type="AlphaFoldDB" id="A0A9Q0RJQ2"/>
<evidence type="ECO:0000259" key="13">
    <source>
        <dbReference type="PROSITE" id="PS50262"/>
    </source>
</evidence>
<dbReference type="Gene3D" id="1.20.1070.10">
    <property type="entry name" value="Rhodopsin 7-helix transmembrane proteins"/>
    <property type="match status" value="2"/>
</dbReference>
<feature type="transmembrane region" description="Helical" evidence="12">
    <location>
        <begin position="1155"/>
        <end position="1173"/>
    </location>
</feature>
<evidence type="ECO:0000256" key="5">
    <source>
        <dbReference type="ARBA" id="ARBA00022989"/>
    </source>
</evidence>
<dbReference type="GO" id="GO:0004993">
    <property type="term" value="F:G protein-coupled serotonin receptor activity"/>
    <property type="evidence" value="ECO:0007669"/>
    <property type="project" value="TreeGrafter"/>
</dbReference>
<dbReference type="SUPFAM" id="SSF81321">
    <property type="entry name" value="Family A G protein-coupled receptor-like"/>
    <property type="match status" value="1"/>
</dbReference>
<feature type="region of interest" description="Disordered" evidence="11">
    <location>
        <begin position="705"/>
        <end position="750"/>
    </location>
</feature>
<dbReference type="PANTHER" id="PTHR24247">
    <property type="entry name" value="5-HYDROXYTRYPTAMINE RECEPTOR"/>
    <property type="match status" value="1"/>
</dbReference>
<dbReference type="PRINTS" id="PR00243">
    <property type="entry name" value="MUSCARINICR"/>
</dbReference>
<dbReference type="PRINTS" id="PR00237">
    <property type="entry name" value="GPCRRHODOPSN"/>
</dbReference>
<accession>A0A9Q0RJQ2</accession>
<evidence type="ECO:0000256" key="12">
    <source>
        <dbReference type="SAM" id="Phobius"/>
    </source>
</evidence>
<sequence length="1188" mass="136131">MVTPSMLFRYLNSSSFRRADRRYTKRDVHCARQRLMLLKYDETFFWGTIKMLLAFIFIIIYYTQQSYLHSYGFLRSNRSNQNRSTTISTRFSSNIAAAQSTNLGSALKRSIIYRLSTSLATSIAYGSEIDDIKHRTIDYDEYIDTFKPKSNKVKRRIRRSSSKVSMKPPQPPPPLSPPPSSTMLPPTPTSSMYNENLTESSTIDNFTNEHDMEFEDIDNDEDIDDDNEENEENENDDDDNRSSTSRRRKKIRPTLSPEEEALELLIDRLLNLDIIDATVIIIGGFLSIVTIIGNLLVMIAFKIDRKLQKISNFYLLSLAVADFLIGFISMPLALIYIISRGWPLGSMTCDFWLSVDYLDSNASVLNLLLISFDRYMAVTRPLSYRSKRTRKQTCILIAFAWIISALLWPPWIFAWPSIEGHRTVPLNQCYIPFLESNQAVTIITAVCAFWIPVTCICVINYVIWKYARNSTRGLRNVTYCSHAVPPKKGKKPDKQQQQPKPKPKPKPKVDKTNEDAEINRNNSEENGSRLFTTTKTKDNIRKEPNVQMGGFGPNVGFNFNAGEGTSHQQFRPPTIEDFNEDLDIENVDISQLKHSATCPRLARLRERFSLSLISGNIGGNVSIQQQSNESRSNQLEMSNLSRNVDEQQQQQQQRQEQELEQKRYSKQPMTKIFSTHDYPTIEDTAIVNMDQYQCQPSTSGMAPGHCTSVISLSSSNSSKDNGIPPHLKPQQQQQQQQPNMDDDSDCSSLGSIAQPATLSAASFYMDDPPLSTTRGNVQFDSMSNSNRMTTTSSSGFGKKWYRWNRSQSSFLSRYVEQPTRWEQFHSSISPYLPQFMRFVDKPCKMCAYHRKLIRRRQLAKKIRQAQLAHERELALINAERKRKYQLRQQQQQQGQTIETEVTIDNEMIETEIIHHHQQEPSTSKINESIDPINEPSTSTKMENIDSNEPINDDNESINEPSTSSSEEASVYTIMINLNHKGDNKVQMICRDIGQPKLNNTEKMETQQVVEEQPKESMKIDLEQQQSNPSCTLEMEQEQQSDEKVDETNPQTSSEQPEQPEKENAKPETEDDGGPNEDLDQEEWDNVIGDEKDENAIQPDHTINFLACCSCCCPYLQRLRMKKRESNNLDLDSGTTFLRSNIPRDSTRSDTKATKTLLTIVLAFVATWTPYNVLGKFNFNSFPRPLLFN</sequence>
<feature type="compositionally biased region" description="Acidic residues" evidence="11">
    <location>
        <begin position="1068"/>
        <end position="1080"/>
    </location>
</feature>
<evidence type="ECO:0000256" key="3">
    <source>
        <dbReference type="ARBA" id="ARBA00022475"/>
    </source>
</evidence>
<feature type="transmembrane region" description="Helical" evidence="12">
    <location>
        <begin position="43"/>
        <end position="62"/>
    </location>
</feature>
<feature type="compositionally biased region" description="Basic residues" evidence="11">
    <location>
        <begin position="150"/>
        <end position="161"/>
    </location>
</feature>
<keyword evidence="4 10" id="KW-0812">Transmembrane</keyword>
<dbReference type="OMA" id="CREIWIN"/>
<evidence type="ECO:0000313" key="15">
    <source>
        <dbReference type="Proteomes" id="UP001142055"/>
    </source>
</evidence>
<feature type="compositionally biased region" description="Pro residues" evidence="11">
    <location>
        <begin position="168"/>
        <end position="188"/>
    </location>
</feature>
<comment type="caution">
    <text evidence="14">The sequence shown here is derived from an EMBL/GenBank/DDBJ whole genome shotgun (WGS) entry which is preliminary data.</text>
</comment>
<dbReference type="GO" id="GO:0045202">
    <property type="term" value="C:synapse"/>
    <property type="evidence" value="ECO:0007669"/>
    <property type="project" value="TreeGrafter"/>
</dbReference>
<evidence type="ECO:0000256" key="7">
    <source>
        <dbReference type="ARBA" id="ARBA00023136"/>
    </source>
</evidence>
<protein>
    <recommendedName>
        <fullName evidence="13">G-protein coupled receptors family 1 profile domain-containing protein</fullName>
    </recommendedName>
</protein>
<dbReference type="GO" id="GO:0005886">
    <property type="term" value="C:plasma membrane"/>
    <property type="evidence" value="ECO:0007669"/>
    <property type="project" value="UniProtKB-SubCell"/>
</dbReference>
<keyword evidence="5 12" id="KW-1133">Transmembrane helix</keyword>
<feature type="region of interest" description="Disordered" evidence="11">
    <location>
        <begin position="150"/>
        <end position="195"/>
    </location>
</feature>
<feature type="compositionally biased region" description="Basic and acidic residues" evidence="11">
    <location>
        <begin position="1058"/>
        <end position="1067"/>
    </location>
</feature>
<dbReference type="PROSITE" id="PS50262">
    <property type="entry name" value="G_PROTEIN_RECEP_F1_2"/>
    <property type="match status" value="1"/>
</dbReference>
<keyword evidence="3" id="KW-1003">Cell membrane</keyword>
<evidence type="ECO:0000256" key="2">
    <source>
        <dbReference type="ARBA" id="ARBA00010663"/>
    </source>
</evidence>
<feature type="transmembrane region" description="Helical" evidence="12">
    <location>
        <begin position="438"/>
        <end position="463"/>
    </location>
</feature>
<evidence type="ECO:0000256" key="1">
    <source>
        <dbReference type="ARBA" id="ARBA00004651"/>
    </source>
</evidence>
<feature type="compositionally biased region" description="Polar residues" evidence="11">
    <location>
        <begin position="934"/>
        <end position="949"/>
    </location>
</feature>
<feature type="region of interest" description="Disordered" evidence="11">
    <location>
        <begin position="641"/>
        <end position="677"/>
    </location>
</feature>
<evidence type="ECO:0000256" key="8">
    <source>
        <dbReference type="ARBA" id="ARBA00023170"/>
    </source>
</evidence>
<feature type="region of interest" description="Disordered" evidence="11">
    <location>
        <begin position="915"/>
        <end position="967"/>
    </location>
</feature>
<feature type="region of interest" description="Disordered" evidence="11">
    <location>
        <begin position="998"/>
        <end position="1080"/>
    </location>
</feature>
<organism evidence="14 15">
    <name type="scientific">Blomia tropicalis</name>
    <name type="common">Mite</name>
    <dbReference type="NCBI Taxonomy" id="40697"/>
    <lineage>
        <taxon>Eukaryota</taxon>
        <taxon>Metazoa</taxon>
        <taxon>Ecdysozoa</taxon>
        <taxon>Arthropoda</taxon>
        <taxon>Chelicerata</taxon>
        <taxon>Arachnida</taxon>
        <taxon>Acari</taxon>
        <taxon>Acariformes</taxon>
        <taxon>Sarcoptiformes</taxon>
        <taxon>Astigmata</taxon>
        <taxon>Glycyphagoidea</taxon>
        <taxon>Echimyopodidae</taxon>
        <taxon>Blomia</taxon>
    </lineage>
</organism>
<feature type="transmembrane region" description="Helical" evidence="12">
    <location>
        <begin position="313"/>
        <end position="339"/>
    </location>
</feature>
<dbReference type="InterPro" id="IPR000276">
    <property type="entry name" value="GPCR_Rhodpsn"/>
</dbReference>
<dbReference type="EMBL" id="JAPWDV010000004">
    <property type="protein sequence ID" value="KAJ6215561.1"/>
    <property type="molecule type" value="Genomic_DNA"/>
</dbReference>
<comment type="subcellular location">
    <subcellularLocation>
        <location evidence="1">Cell membrane</location>
        <topology evidence="1">Multi-pass membrane protein</topology>
    </subcellularLocation>
</comment>
<evidence type="ECO:0000256" key="4">
    <source>
        <dbReference type="ARBA" id="ARBA00022692"/>
    </source>
</evidence>
<feature type="transmembrane region" description="Helical" evidence="12">
    <location>
        <begin position="393"/>
        <end position="418"/>
    </location>
</feature>
<dbReference type="InterPro" id="IPR000995">
    <property type="entry name" value="Musac_Ach_rcpt"/>
</dbReference>
<gene>
    <name evidence="14" type="ORF">RDWZM_010061</name>
</gene>
<name>A0A9Q0RJQ2_BLOTA</name>
<evidence type="ECO:0000256" key="9">
    <source>
        <dbReference type="ARBA" id="ARBA00023224"/>
    </source>
</evidence>
<keyword evidence="9 10" id="KW-0807">Transducer</keyword>
<feature type="transmembrane region" description="Helical" evidence="12">
    <location>
        <begin position="351"/>
        <end position="372"/>
    </location>
</feature>
<dbReference type="Pfam" id="PF00001">
    <property type="entry name" value="7tm_1"/>
    <property type="match status" value="1"/>
</dbReference>
<evidence type="ECO:0000256" key="11">
    <source>
        <dbReference type="SAM" id="MobiDB-lite"/>
    </source>
</evidence>
<dbReference type="PANTHER" id="PTHR24247:SF265">
    <property type="entry name" value="MUSCARINIC ACETYLCHOLINE RECEPTOR DM1"/>
    <property type="match status" value="1"/>
</dbReference>
<feature type="compositionally biased region" description="Low complexity" evidence="11">
    <location>
        <begin position="708"/>
        <end position="718"/>
    </location>
</feature>
<reference evidence="14" key="1">
    <citation type="submission" date="2022-12" db="EMBL/GenBank/DDBJ databases">
        <title>Genome assemblies of Blomia tropicalis.</title>
        <authorList>
            <person name="Cui Y."/>
        </authorList>
    </citation>
    <scope>NUCLEOTIDE SEQUENCE</scope>
    <source>
        <tissue evidence="14">Adult mites</tissue>
    </source>
</reference>
<feature type="compositionally biased region" description="Basic and acidic residues" evidence="11">
    <location>
        <begin position="1011"/>
        <end position="1021"/>
    </location>
</feature>
<dbReference type="GO" id="GO:0016907">
    <property type="term" value="F:G protein-coupled acetylcholine receptor activity"/>
    <property type="evidence" value="ECO:0007669"/>
    <property type="project" value="InterPro"/>
</dbReference>
<feature type="domain" description="G-protein coupled receptors family 1 profile" evidence="13">
    <location>
        <begin position="293"/>
        <end position="462"/>
    </location>
</feature>
<dbReference type="GO" id="GO:0007187">
    <property type="term" value="P:G protein-coupled receptor signaling pathway, coupled to cyclic nucleotide second messenger"/>
    <property type="evidence" value="ECO:0007669"/>
    <property type="project" value="TreeGrafter"/>
</dbReference>